<dbReference type="Gene3D" id="3.30.470.20">
    <property type="entry name" value="ATP-grasp fold, B domain"/>
    <property type="match status" value="1"/>
</dbReference>
<feature type="region of interest" description="Disordered" evidence="7">
    <location>
        <begin position="260"/>
        <end position="300"/>
    </location>
</feature>
<evidence type="ECO:0000256" key="3">
    <source>
        <dbReference type="ARBA" id="ARBA00022598"/>
    </source>
</evidence>
<feature type="compositionally biased region" description="Basic and acidic residues" evidence="7">
    <location>
        <begin position="265"/>
        <end position="276"/>
    </location>
</feature>
<dbReference type="Proteomes" id="UP000225706">
    <property type="component" value="Unassembled WGS sequence"/>
</dbReference>
<feature type="region of interest" description="Disordered" evidence="7">
    <location>
        <begin position="21"/>
        <end position="44"/>
    </location>
</feature>
<comment type="subcellular location">
    <subcellularLocation>
        <location evidence="1">Cytoplasm</location>
        <location evidence="1">Cytoskeleton</location>
    </subcellularLocation>
</comment>
<name>A0A2B4SLI9_STYPI</name>
<keyword evidence="6" id="KW-0206">Cytoskeleton</keyword>
<protein>
    <submittedName>
        <fullName evidence="8">Tubulin monoglycylase TTLL3</fullName>
    </submittedName>
</protein>
<dbReference type="OrthoDB" id="202825at2759"/>
<dbReference type="AlphaFoldDB" id="A0A2B4SLI9"/>
<feature type="compositionally biased region" description="Basic residues" evidence="7">
    <location>
        <begin position="490"/>
        <end position="499"/>
    </location>
</feature>
<comment type="caution">
    <text evidence="8">The sequence shown here is derived from an EMBL/GenBank/DDBJ whole genome shotgun (WGS) entry which is preliminary data.</text>
</comment>
<feature type="region of interest" description="Disordered" evidence="7">
    <location>
        <begin position="340"/>
        <end position="398"/>
    </location>
</feature>
<evidence type="ECO:0000256" key="6">
    <source>
        <dbReference type="ARBA" id="ARBA00023212"/>
    </source>
</evidence>
<feature type="compositionally biased region" description="Acidic residues" evidence="7">
    <location>
        <begin position="458"/>
        <end position="473"/>
    </location>
</feature>
<evidence type="ECO:0000313" key="8">
    <source>
        <dbReference type="EMBL" id="PFX29352.1"/>
    </source>
</evidence>
<sequence>MDMLDYCKTFNMVKSSYANQESTDLTSQEARQLGGSQKNHENNDGDMLVETVESLSTKPGDLSIYGPDTQIDKDIGNSGEKKLSTLNEVARKKGMISTLNTKTQQRLNFECELTFAPKLNALSIKLAKERGVKVRSSSDRKTYYAADEFTFKPKVSSNSVKIVQQLKTTFMDRQQMHVEKQKRYIEATINNSNQAKDKFTPVPDKVSSRSPTRLKKISKIKEARSAEEDDQKLSDESSMTSPEVLVSTLAPDFLTTHTISTSIGTDRRGSQEKSDEQSDLNSLSSNDFTRKTKSTGKISENAVNRANAAYQKFQETSPYNQSLENLSLKRGKRVLKAARKRTITHPPAKLVTTESNNNSPGWDESTKVKITGKQKTSHSRSHSQPNSQPGKKSYDDPMFDKVRNATKVAENAIKKKKVFICHGPYPIVRAVLRKRGYVEKHYKGSLLPTKNKKNESDGRDDDNSCDSGDESDNEMSPRKDAKAASNLLAKSHRASKTKTRAVVNVSKNSNDDDGDDGSCCDDSDTDSTDNEDWNAGYDGNGPDCEFSLMSRTVRNAVASFIWTTKRDDVDFKFLRKDQLVNHYSKASSLTTKFGLTTNLRNLKWYEEADHYTFFPRSHLLGSDDEKMDFIDDYRLTAAVSIVKWVVQRYENGNTDDKPASNEEPLPPDQGHATPKTTSAELRNSATSRETSKAGSQATSRASSHSVSNVVPVKALTLALEACRDFLKCKEHLDIDEPLNKGPAISEDSWKLLLVYYYQVKSPGTVIATAYPFLKECQNIMKQMKEYLPQIEIDGTKNIWIVKPGAKSRGRGIMCMDRLDQIVKLVGSNAVGKKEGHLVVQKYIERPLLIHGVKFDIRQWFLVTDWNPLTLWFYKDCYIRFCSQNFSLEDFHISIHLANNSIQKHFENGVRDKRIPDENMWSSDDLKAYLTKRGVGEMWEESIYPGMKKAVISAVQSCQEIVEYRKNSFELYGADFIIGEDYKPWLLEINCSPTMGPSTAVTRKLCAQVLEDTMRVVLDRREDKNCDTGRYELAFKQPQVSAPPYIGMNMAVEGEGIRKPTANAKKHNELTTPRVIPSSKNKDASTETKAAAVSQHKQMSPEANNTKISTLSRPKEARNIIANLSGEALETLNTKNRRETKRKPEGSWATGSMYVAQSIPIATTFCSTDDGKLKGIIKRSKSRYSTNVVTTEMQPRVPRAMQIPKAVLKYSNDSRMRQRTQLPISIGPDSNGKHF</sequence>
<evidence type="ECO:0000256" key="5">
    <source>
        <dbReference type="ARBA" id="ARBA00022840"/>
    </source>
</evidence>
<feature type="region of interest" description="Disordered" evidence="7">
    <location>
        <begin position="447"/>
        <end position="536"/>
    </location>
</feature>
<keyword evidence="3" id="KW-0436">Ligase</keyword>
<dbReference type="EMBL" id="LSMT01000067">
    <property type="protein sequence ID" value="PFX29352.1"/>
    <property type="molecule type" value="Genomic_DNA"/>
</dbReference>
<evidence type="ECO:0000256" key="4">
    <source>
        <dbReference type="ARBA" id="ARBA00022741"/>
    </source>
</evidence>
<dbReference type="PROSITE" id="PS51221">
    <property type="entry name" value="TTL"/>
    <property type="match status" value="1"/>
</dbReference>
<dbReference type="InterPro" id="IPR051437">
    <property type="entry name" value="TTLL_monoglycylase"/>
</dbReference>
<gene>
    <name evidence="8" type="primary">Ttll3</name>
    <name evidence="8" type="ORF">AWC38_SpisGene5916</name>
</gene>
<dbReference type="GO" id="GO:0015630">
    <property type="term" value="C:microtubule cytoskeleton"/>
    <property type="evidence" value="ECO:0007669"/>
    <property type="project" value="TreeGrafter"/>
</dbReference>
<keyword evidence="4" id="KW-0547">Nucleotide-binding</keyword>
<dbReference type="STRING" id="50429.A0A2B4SLI9"/>
<keyword evidence="5" id="KW-0067">ATP-binding</keyword>
<feature type="compositionally biased region" description="Basic residues" evidence="7">
    <location>
        <begin position="370"/>
        <end position="381"/>
    </location>
</feature>
<evidence type="ECO:0000313" key="9">
    <source>
        <dbReference type="Proteomes" id="UP000225706"/>
    </source>
</evidence>
<evidence type="ECO:0000256" key="7">
    <source>
        <dbReference type="SAM" id="MobiDB-lite"/>
    </source>
</evidence>
<feature type="region of interest" description="Disordered" evidence="7">
    <location>
        <begin position="187"/>
        <end position="242"/>
    </location>
</feature>
<evidence type="ECO:0000256" key="2">
    <source>
        <dbReference type="ARBA" id="ARBA00022490"/>
    </source>
</evidence>
<feature type="compositionally biased region" description="Acidic residues" evidence="7">
    <location>
        <begin position="511"/>
        <end position="532"/>
    </location>
</feature>
<reference evidence="9" key="1">
    <citation type="journal article" date="2017" name="bioRxiv">
        <title>Comparative analysis of the genomes of Stylophora pistillata and Acropora digitifera provides evidence for extensive differences between species of corals.</title>
        <authorList>
            <person name="Voolstra C.R."/>
            <person name="Li Y."/>
            <person name="Liew Y.J."/>
            <person name="Baumgarten S."/>
            <person name="Zoccola D."/>
            <person name="Flot J.-F."/>
            <person name="Tambutte S."/>
            <person name="Allemand D."/>
            <person name="Aranda M."/>
        </authorList>
    </citation>
    <scope>NUCLEOTIDE SEQUENCE [LARGE SCALE GENOMIC DNA]</scope>
</reference>
<keyword evidence="9" id="KW-1185">Reference proteome</keyword>
<accession>A0A2B4SLI9</accession>
<dbReference type="GO" id="GO:0005524">
    <property type="term" value="F:ATP binding"/>
    <property type="evidence" value="ECO:0007669"/>
    <property type="project" value="UniProtKB-KW"/>
</dbReference>
<feature type="region of interest" description="Disordered" evidence="7">
    <location>
        <begin position="652"/>
        <end position="703"/>
    </location>
</feature>
<dbReference type="Pfam" id="PF03133">
    <property type="entry name" value="TTL"/>
    <property type="match status" value="1"/>
</dbReference>
<dbReference type="GO" id="GO:0070736">
    <property type="term" value="F:protein-glycine ligase activity, initiating"/>
    <property type="evidence" value="ECO:0007669"/>
    <property type="project" value="TreeGrafter"/>
</dbReference>
<keyword evidence="2" id="KW-0963">Cytoplasm</keyword>
<feature type="compositionally biased region" description="Polar residues" evidence="7">
    <location>
        <begin position="21"/>
        <end position="37"/>
    </location>
</feature>
<dbReference type="InterPro" id="IPR004344">
    <property type="entry name" value="TTL/TTLL_fam"/>
</dbReference>
<proteinExistence type="predicted"/>
<dbReference type="SUPFAM" id="SSF56059">
    <property type="entry name" value="Glutathione synthetase ATP-binding domain-like"/>
    <property type="match status" value="1"/>
</dbReference>
<feature type="compositionally biased region" description="Basic and acidic residues" evidence="7">
    <location>
        <begin position="219"/>
        <end position="235"/>
    </location>
</feature>
<dbReference type="FunFam" id="3.30.470.20:FF:000032">
    <property type="entry name" value="tubulin monoglycylase TTLL3 isoform X2"/>
    <property type="match status" value="1"/>
</dbReference>
<evidence type="ECO:0000256" key="1">
    <source>
        <dbReference type="ARBA" id="ARBA00004245"/>
    </source>
</evidence>
<dbReference type="PANTHER" id="PTHR45870:SF2">
    <property type="entry name" value="TUBULIN MONOGLYCYLASE TTLL3"/>
    <property type="match status" value="1"/>
</dbReference>
<organism evidence="8 9">
    <name type="scientific">Stylophora pistillata</name>
    <name type="common">Smooth cauliflower coral</name>
    <dbReference type="NCBI Taxonomy" id="50429"/>
    <lineage>
        <taxon>Eukaryota</taxon>
        <taxon>Metazoa</taxon>
        <taxon>Cnidaria</taxon>
        <taxon>Anthozoa</taxon>
        <taxon>Hexacorallia</taxon>
        <taxon>Scleractinia</taxon>
        <taxon>Astrocoeniina</taxon>
        <taxon>Pocilloporidae</taxon>
        <taxon>Stylophora</taxon>
    </lineage>
</organism>
<dbReference type="PANTHER" id="PTHR45870">
    <property type="entry name" value="TUBULIN MONOGLYCYLASE TTLL3"/>
    <property type="match status" value="1"/>
</dbReference>
<feature type="compositionally biased region" description="Polar residues" evidence="7">
    <location>
        <begin position="674"/>
        <end position="703"/>
    </location>
</feature>